<evidence type="ECO:0000256" key="4">
    <source>
        <dbReference type="ARBA" id="ARBA00022692"/>
    </source>
</evidence>
<dbReference type="GO" id="GO:0005524">
    <property type="term" value="F:ATP binding"/>
    <property type="evidence" value="ECO:0007669"/>
    <property type="project" value="UniProtKB-KW"/>
</dbReference>
<dbReference type="PROSITE" id="PS00674">
    <property type="entry name" value="AAA"/>
    <property type="match status" value="1"/>
</dbReference>
<evidence type="ECO:0000256" key="6">
    <source>
        <dbReference type="ARBA" id="ARBA00022741"/>
    </source>
</evidence>
<comment type="similarity">
    <text evidence="14">Belongs to the AAA ATPase family.</text>
</comment>
<evidence type="ECO:0000313" key="17">
    <source>
        <dbReference type="EMBL" id="VEU43693.1"/>
    </source>
</evidence>
<dbReference type="InterPro" id="IPR041569">
    <property type="entry name" value="AAA_lid_3"/>
</dbReference>
<keyword evidence="12" id="KW-0482">Metalloprotease</keyword>
<keyword evidence="4 15" id="KW-0812">Transmembrane</keyword>
<dbReference type="Gene3D" id="3.40.50.300">
    <property type="entry name" value="P-loop containing nucleotide triphosphate hydrolases"/>
    <property type="match status" value="1"/>
</dbReference>
<dbReference type="InterPro" id="IPR003960">
    <property type="entry name" value="ATPase_AAA_CS"/>
</dbReference>
<keyword evidence="7" id="KW-0378">Hydrolase</keyword>
<feature type="domain" description="AAA+ ATPase" evidence="16">
    <location>
        <begin position="183"/>
        <end position="326"/>
    </location>
</feature>
<dbReference type="Pfam" id="PF00004">
    <property type="entry name" value="AAA"/>
    <property type="match status" value="1"/>
</dbReference>
<dbReference type="OrthoDB" id="1413014at2759"/>
<dbReference type="GO" id="GO:0046872">
    <property type="term" value="F:metal ion binding"/>
    <property type="evidence" value="ECO:0007669"/>
    <property type="project" value="UniProtKB-KW"/>
</dbReference>
<dbReference type="PANTHER" id="PTHR23076">
    <property type="entry name" value="METALLOPROTEASE M41 FTSH"/>
    <property type="match status" value="1"/>
</dbReference>
<dbReference type="GO" id="GO:0008237">
    <property type="term" value="F:metallopeptidase activity"/>
    <property type="evidence" value="ECO:0007669"/>
    <property type="project" value="UniProtKB-KW"/>
</dbReference>
<keyword evidence="18" id="KW-1185">Reference proteome</keyword>
<dbReference type="EMBL" id="CAACVS010000575">
    <property type="protein sequence ID" value="VEU43693.1"/>
    <property type="molecule type" value="Genomic_DNA"/>
</dbReference>
<keyword evidence="10" id="KW-0809">Transit peptide</keyword>
<keyword evidence="8" id="KW-0862">Zinc</keyword>
<dbReference type="GO" id="GO:0004176">
    <property type="term" value="F:ATP-dependent peptidase activity"/>
    <property type="evidence" value="ECO:0007669"/>
    <property type="project" value="TreeGrafter"/>
</dbReference>
<evidence type="ECO:0000256" key="11">
    <source>
        <dbReference type="ARBA" id="ARBA00022989"/>
    </source>
</evidence>
<dbReference type="PANTHER" id="PTHR23076:SF97">
    <property type="entry name" value="ATP-DEPENDENT ZINC METALLOPROTEASE YME1L1"/>
    <property type="match status" value="1"/>
</dbReference>
<evidence type="ECO:0000256" key="15">
    <source>
        <dbReference type="SAM" id="Phobius"/>
    </source>
</evidence>
<sequence length="448" mass="48351">MKNGMVGPPIEISYSNFLDLVENSGKTTKGVTSPTVDNMRISPERIAYRLTKESPNGTGENPSVTQLSCYTNKVAASPELVDTLRESNIPFTAANRKRTNTVVVAARTAILGFYMLILWRMYKTFSGQANGSGDVPGKVANKNSLPLASFNDIQGIDDAKQEVMELVDTLRNPGKYAILGARAPTGLLLEGPPGTGKTMLARATAAAAGVPLIYASGSDFVEMFVGRGAARVRKLFERANRMAPAIIFIDELDALGKSRDAGNSMMGNRGNDEAEQTLNQLLACMDGLDSTRRVCVLAATNRKEVLDTALIRPGRFDRIVKLQLPDAVGRENILRIHASKLPGFQECQGVDDQRPNSLGLGEKVDLSAVAAVTSGFSGAELEFLVNESAIRAVRRVSSSLRRGASDSSITSHVCAEDFEESLKNFFATRRPKGTNVNEIFKNVWNASA</sequence>
<evidence type="ECO:0000256" key="10">
    <source>
        <dbReference type="ARBA" id="ARBA00022946"/>
    </source>
</evidence>
<keyword evidence="5" id="KW-0479">Metal-binding</keyword>
<dbReference type="GO" id="GO:0006508">
    <property type="term" value="P:proteolysis"/>
    <property type="evidence" value="ECO:0007669"/>
    <property type="project" value="UniProtKB-KW"/>
</dbReference>
<dbReference type="InterPro" id="IPR003959">
    <property type="entry name" value="ATPase_AAA_core"/>
</dbReference>
<gene>
    <name evidence="17" type="ORF">PSNMU_V1.4_AUG-EV-PASAV3_0107450</name>
</gene>
<name>A0A448ZNX7_9STRA</name>
<keyword evidence="11 15" id="KW-1133">Transmembrane helix</keyword>
<dbReference type="GO" id="GO:0016020">
    <property type="term" value="C:membrane"/>
    <property type="evidence" value="ECO:0007669"/>
    <property type="project" value="UniProtKB-SubCell"/>
</dbReference>
<evidence type="ECO:0000256" key="14">
    <source>
        <dbReference type="RuleBase" id="RU003651"/>
    </source>
</evidence>
<dbReference type="GO" id="GO:0016887">
    <property type="term" value="F:ATP hydrolysis activity"/>
    <property type="evidence" value="ECO:0007669"/>
    <property type="project" value="InterPro"/>
</dbReference>
<accession>A0A448ZNX7</accession>
<evidence type="ECO:0000256" key="9">
    <source>
        <dbReference type="ARBA" id="ARBA00022840"/>
    </source>
</evidence>
<dbReference type="SMART" id="SM00382">
    <property type="entry name" value="AAA"/>
    <property type="match status" value="1"/>
</dbReference>
<dbReference type="Proteomes" id="UP000291116">
    <property type="component" value="Unassembled WGS sequence"/>
</dbReference>
<comment type="cofactor">
    <cofactor evidence="1">
        <name>Zn(2+)</name>
        <dbReference type="ChEBI" id="CHEBI:29105"/>
    </cofactor>
</comment>
<keyword evidence="9 14" id="KW-0067">ATP-binding</keyword>
<evidence type="ECO:0000256" key="2">
    <source>
        <dbReference type="ARBA" id="ARBA00004141"/>
    </source>
</evidence>
<dbReference type="AlphaFoldDB" id="A0A448ZNX7"/>
<protein>
    <recommendedName>
        <fullName evidence="16">AAA+ ATPase domain-containing protein</fullName>
    </recommendedName>
</protein>
<proteinExistence type="inferred from homology"/>
<feature type="transmembrane region" description="Helical" evidence="15">
    <location>
        <begin position="102"/>
        <end position="122"/>
    </location>
</feature>
<dbReference type="InterPro" id="IPR027417">
    <property type="entry name" value="P-loop_NTPase"/>
</dbReference>
<evidence type="ECO:0000313" key="18">
    <source>
        <dbReference type="Proteomes" id="UP000291116"/>
    </source>
</evidence>
<evidence type="ECO:0000256" key="12">
    <source>
        <dbReference type="ARBA" id="ARBA00023049"/>
    </source>
</evidence>
<reference evidence="17 18" key="1">
    <citation type="submission" date="2019-01" db="EMBL/GenBank/DDBJ databases">
        <authorList>
            <person name="Ferrante I. M."/>
        </authorList>
    </citation>
    <scope>NUCLEOTIDE SEQUENCE [LARGE SCALE GENOMIC DNA]</scope>
    <source>
        <strain evidence="17 18">B856</strain>
    </source>
</reference>
<organism evidence="17 18">
    <name type="scientific">Pseudo-nitzschia multistriata</name>
    <dbReference type="NCBI Taxonomy" id="183589"/>
    <lineage>
        <taxon>Eukaryota</taxon>
        <taxon>Sar</taxon>
        <taxon>Stramenopiles</taxon>
        <taxon>Ochrophyta</taxon>
        <taxon>Bacillariophyta</taxon>
        <taxon>Bacillariophyceae</taxon>
        <taxon>Bacillariophycidae</taxon>
        <taxon>Bacillariales</taxon>
        <taxon>Bacillariaceae</taxon>
        <taxon>Pseudo-nitzschia</taxon>
    </lineage>
</organism>
<dbReference type="SUPFAM" id="SSF52540">
    <property type="entry name" value="P-loop containing nucleoside triphosphate hydrolases"/>
    <property type="match status" value="1"/>
</dbReference>
<keyword evidence="13 15" id="KW-0472">Membrane</keyword>
<evidence type="ECO:0000259" key="16">
    <source>
        <dbReference type="SMART" id="SM00382"/>
    </source>
</evidence>
<evidence type="ECO:0000256" key="5">
    <source>
        <dbReference type="ARBA" id="ARBA00022723"/>
    </source>
</evidence>
<dbReference type="InterPro" id="IPR003593">
    <property type="entry name" value="AAA+_ATPase"/>
</dbReference>
<keyword evidence="3" id="KW-0645">Protease</keyword>
<dbReference type="Pfam" id="PF17862">
    <property type="entry name" value="AAA_lid_3"/>
    <property type="match status" value="1"/>
</dbReference>
<evidence type="ECO:0000256" key="7">
    <source>
        <dbReference type="ARBA" id="ARBA00022801"/>
    </source>
</evidence>
<comment type="subcellular location">
    <subcellularLocation>
        <location evidence="2">Membrane</location>
        <topology evidence="2">Multi-pass membrane protein</topology>
    </subcellularLocation>
</comment>
<keyword evidence="6 14" id="KW-0547">Nucleotide-binding</keyword>
<evidence type="ECO:0000256" key="8">
    <source>
        <dbReference type="ARBA" id="ARBA00022833"/>
    </source>
</evidence>
<dbReference type="Gene3D" id="1.10.8.60">
    <property type="match status" value="1"/>
</dbReference>
<evidence type="ECO:0000256" key="1">
    <source>
        <dbReference type="ARBA" id="ARBA00001947"/>
    </source>
</evidence>
<evidence type="ECO:0000256" key="13">
    <source>
        <dbReference type="ARBA" id="ARBA00023136"/>
    </source>
</evidence>
<evidence type="ECO:0000256" key="3">
    <source>
        <dbReference type="ARBA" id="ARBA00022670"/>
    </source>
</evidence>
<dbReference type="FunFam" id="3.40.50.300:FF:000277">
    <property type="entry name" value="ATP-dependent zinc metalloprotease FtsH"/>
    <property type="match status" value="1"/>
</dbReference>